<dbReference type="PANTHER" id="PTHR38790:SF4">
    <property type="entry name" value="2EXR DOMAIN-CONTAINING PROTEIN"/>
    <property type="match status" value="1"/>
</dbReference>
<evidence type="ECO:0000313" key="2">
    <source>
        <dbReference type="EMBL" id="KAF2094749.1"/>
    </source>
</evidence>
<evidence type="ECO:0000313" key="3">
    <source>
        <dbReference type="Proteomes" id="UP000799772"/>
    </source>
</evidence>
<reference evidence="2" key="1">
    <citation type="journal article" date="2020" name="Stud. Mycol.">
        <title>101 Dothideomycetes genomes: a test case for predicting lifestyles and emergence of pathogens.</title>
        <authorList>
            <person name="Haridas S."/>
            <person name="Albert R."/>
            <person name="Binder M."/>
            <person name="Bloem J."/>
            <person name="Labutti K."/>
            <person name="Salamov A."/>
            <person name="Andreopoulos B."/>
            <person name="Baker S."/>
            <person name="Barry K."/>
            <person name="Bills G."/>
            <person name="Bluhm B."/>
            <person name="Cannon C."/>
            <person name="Castanera R."/>
            <person name="Culley D."/>
            <person name="Daum C."/>
            <person name="Ezra D."/>
            <person name="Gonzalez J."/>
            <person name="Henrissat B."/>
            <person name="Kuo A."/>
            <person name="Liang C."/>
            <person name="Lipzen A."/>
            <person name="Lutzoni F."/>
            <person name="Magnuson J."/>
            <person name="Mondo S."/>
            <person name="Nolan M."/>
            <person name="Ohm R."/>
            <person name="Pangilinan J."/>
            <person name="Park H.-J."/>
            <person name="Ramirez L."/>
            <person name="Alfaro M."/>
            <person name="Sun H."/>
            <person name="Tritt A."/>
            <person name="Yoshinaga Y."/>
            <person name="Zwiers L.-H."/>
            <person name="Turgeon B."/>
            <person name="Goodwin S."/>
            <person name="Spatafora J."/>
            <person name="Crous P."/>
            <person name="Grigoriev I."/>
        </authorList>
    </citation>
    <scope>NUCLEOTIDE SEQUENCE</scope>
    <source>
        <strain evidence="2">CBS 133067</strain>
    </source>
</reference>
<evidence type="ECO:0000259" key="1">
    <source>
        <dbReference type="Pfam" id="PF24864"/>
    </source>
</evidence>
<gene>
    <name evidence="2" type="ORF">NA57DRAFT_60167</name>
</gene>
<feature type="domain" description="DUF7730" evidence="1">
    <location>
        <begin position="25"/>
        <end position="160"/>
    </location>
</feature>
<dbReference type="Pfam" id="PF24864">
    <property type="entry name" value="DUF7730"/>
    <property type="match status" value="1"/>
</dbReference>
<comment type="caution">
    <text evidence="2">The sequence shown here is derived from an EMBL/GenBank/DDBJ whole genome shotgun (WGS) entry which is preliminary data.</text>
</comment>
<proteinExistence type="predicted"/>
<keyword evidence="3" id="KW-1185">Reference proteome</keyword>
<accession>A0A9P4M6E1</accession>
<dbReference type="InterPro" id="IPR056632">
    <property type="entry name" value="DUF7730"/>
</dbReference>
<protein>
    <recommendedName>
        <fullName evidence="1">DUF7730 domain-containing protein</fullName>
    </recommendedName>
</protein>
<sequence length="164" mass="19039">MQMPPLKAHTEQLTAFSSGVRNALESPLLRLPAEVRMQIWKYVYSGHVVDVEENRKPNTRRLVFAHNICNSDPLCTITKLFRDIAAGRRVRVTSNENISCALQGKRGRLRFALFFVCRQIYREARLLPYSENAFFFWNAQVMYDFMTEVRQKEQVAAIRPVATV</sequence>
<dbReference type="AlphaFoldDB" id="A0A9P4M6E1"/>
<name>A0A9P4M6E1_9PEZI</name>
<dbReference type="Proteomes" id="UP000799772">
    <property type="component" value="Unassembled WGS sequence"/>
</dbReference>
<dbReference type="EMBL" id="ML978133">
    <property type="protein sequence ID" value="KAF2094749.1"/>
    <property type="molecule type" value="Genomic_DNA"/>
</dbReference>
<dbReference type="PANTHER" id="PTHR38790">
    <property type="entry name" value="2EXR DOMAIN-CONTAINING PROTEIN-RELATED"/>
    <property type="match status" value="1"/>
</dbReference>
<dbReference type="OrthoDB" id="5413827at2759"/>
<organism evidence="2 3">
    <name type="scientific">Rhizodiscina lignyota</name>
    <dbReference type="NCBI Taxonomy" id="1504668"/>
    <lineage>
        <taxon>Eukaryota</taxon>
        <taxon>Fungi</taxon>
        <taxon>Dikarya</taxon>
        <taxon>Ascomycota</taxon>
        <taxon>Pezizomycotina</taxon>
        <taxon>Dothideomycetes</taxon>
        <taxon>Pleosporomycetidae</taxon>
        <taxon>Aulographales</taxon>
        <taxon>Rhizodiscinaceae</taxon>
        <taxon>Rhizodiscina</taxon>
    </lineage>
</organism>